<sequence length="269" mass="27662">MASLTPGVLVKLLQSMDTEAKAVGEHRTAVLQVIGILPALSDSSADDIWPSHGFYIQLSDSAHSIHVSLSDADADAILSNRPHLGQLVHVERLHFAHPVSRASGVHLLPGRPHHFLGSPELSSPAPTPLAAALSSSPPPPPTLAVPSSPLSPPSKNPGGEKRTAFAAKENVVGANTKAAGESACKRSFSSSSGAKLATRKINSGTGEQRDPSPAVGQGKAMPFSPALGGAARESSRSSSPVLSKCVVPSLVEAKEENPGVKREPAIIAP</sequence>
<dbReference type="AlphaFoldDB" id="A0A6J0PIR6"/>
<evidence type="ECO:0000313" key="4">
    <source>
        <dbReference type="RefSeq" id="XP_019706140.1"/>
    </source>
</evidence>
<keyword evidence="3" id="KW-1185">Reference proteome</keyword>
<feature type="region of interest" description="Disordered" evidence="1">
    <location>
        <begin position="176"/>
        <end position="243"/>
    </location>
</feature>
<proteinExistence type="predicted"/>
<dbReference type="PANTHER" id="PTHR31928:SF3">
    <property type="entry name" value="EXPRESSED PROTEIN"/>
    <property type="match status" value="1"/>
</dbReference>
<evidence type="ECO:0000256" key="1">
    <source>
        <dbReference type="SAM" id="MobiDB-lite"/>
    </source>
</evidence>
<dbReference type="InterPro" id="IPR048297">
    <property type="entry name" value="DUF936_dom_pln"/>
</dbReference>
<dbReference type="InterPro" id="IPR010341">
    <property type="entry name" value="DUF936_pln"/>
</dbReference>
<protein>
    <submittedName>
        <fullName evidence="4">Uncharacterized protein LOC109504794</fullName>
    </submittedName>
</protein>
<evidence type="ECO:0000259" key="2">
    <source>
        <dbReference type="Pfam" id="PF06075"/>
    </source>
</evidence>
<dbReference type="RefSeq" id="XP_019706140.1">
    <property type="nucleotide sequence ID" value="XM_019850581.1"/>
</dbReference>
<dbReference type="Pfam" id="PF06075">
    <property type="entry name" value="DUF936"/>
    <property type="match status" value="1"/>
</dbReference>
<dbReference type="InParanoid" id="A0A6J0PIR6"/>
<accession>A0A6J0PIR6</accession>
<feature type="compositionally biased region" description="Pro residues" evidence="1">
    <location>
        <begin position="136"/>
        <end position="155"/>
    </location>
</feature>
<feature type="compositionally biased region" description="Low complexity" evidence="1">
    <location>
        <begin position="118"/>
        <end position="135"/>
    </location>
</feature>
<dbReference type="OrthoDB" id="1918502at2759"/>
<feature type="domain" description="DUF936" evidence="2">
    <location>
        <begin position="4"/>
        <end position="120"/>
    </location>
</feature>
<organism evidence="3 4">
    <name type="scientific">Elaeis guineensis var. tenera</name>
    <name type="common">Oil palm</name>
    <dbReference type="NCBI Taxonomy" id="51953"/>
    <lineage>
        <taxon>Eukaryota</taxon>
        <taxon>Viridiplantae</taxon>
        <taxon>Streptophyta</taxon>
        <taxon>Embryophyta</taxon>
        <taxon>Tracheophyta</taxon>
        <taxon>Spermatophyta</taxon>
        <taxon>Magnoliopsida</taxon>
        <taxon>Liliopsida</taxon>
        <taxon>Arecaceae</taxon>
        <taxon>Arecoideae</taxon>
        <taxon>Cocoseae</taxon>
        <taxon>Elaeidinae</taxon>
        <taxon>Elaeis</taxon>
    </lineage>
</organism>
<gene>
    <name evidence="4" type="primary">LOC109504794</name>
</gene>
<name>A0A6J0PIR6_ELAGV</name>
<dbReference type="PANTHER" id="PTHR31928">
    <property type="entry name" value="EXPRESSED PROTEIN"/>
    <property type="match status" value="1"/>
</dbReference>
<evidence type="ECO:0000313" key="3">
    <source>
        <dbReference type="Proteomes" id="UP000504607"/>
    </source>
</evidence>
<feature type="region of interest" description="Disordered" evidence="1">
    <location>
        <begin position="116"/>
        <end position="161"/>
    </location>
</feature>
<reference evidence="4" key="1">
    <citation type="submission" date="2025-08" db="UniProtKB">
        <authorList>
            <consortium name="RefSeq"/>
        </authorList>
    </citation>
    <scope>IDENTIFICATION</scope>
</reference>
<dbReference type="Proteomes" id="UP000504607">
    <property type="component" value="Chromosome 5"/>
</dbReference>